<protein>
    <submittedName>
        <fullName evidence="2">Uncharacterized protein</fullName>
    </submittedName>
</protein>
<evidence type="ECO:0000256" key="1">
    <source>
        <dbReference type="SAM" id="Phobius"/>
    </source>
</evidence>
<keyword evidence="1" id="KW-0472">Membrane</keyword>
<name>A0ABR0SRS3_9HYPO</name>
<feature type="transmembrane region" description="Helical" evidence="1">
    <location>
        <begin position="114"/>
        <end position="137"/>
    </location>
</feature>
<accession>A0ABR0SRS3</accession>
<gene>
    <name evidence="2" type="ORF">PT974_03256</name>
</gene>
<keyword evidence="3" id="KW-1185">Reference proteome</keyword>
<feature type="transmembrane region" description="Helical" evidence="1">
    <location>
        <begin position="40"/>
        <end position="59"/>
    </location>
</feature>
<keyword evidence="1" id="KW-1133">Transmembrane helix</keyword>
<evidence type="ECO:0000313" key="2">
    <source>
        <dbReference type="EMBL" id="KAK5994870.1"/>
    </source>
</evidence>
<feature type="transmembrane region" description="Helical" evidence="1">
    <location>
        <begin position="71"/>
        <end position="94"/>
    </location>
</feature>
<dbReference type="Proteomes" id="UP001338125">
    <property type="component" value="Unassembled WGS sequence"/>
</dbReference>
<keyword evidence="1" id="KW-0812">Transmembrane</keyword>
<feature type="transmembrane region" description="Helical" evidence="1">
    <location>
        <begin position="161"/>
        <end position="182"/>
    </location>
</feature>
<sequence>MNGCKSQGRPDMYGLGIRLGFYSQWFGEMFNEYVDQPDVADVRCLGVLLTSAVLLGLIVQSLGSHLDPADMYIVLLLTAGTYVFLIPMYVWRVLTCCDQAWDPLKWTRELKFPIYDMANFILLLCVASFGVWFYAIYLPKKEPDCQQYGFLFAKIRLKDKLFIGVNTVVYLIILLICAGIFLNRAGYWERFFGVQERRRPRISSKEQKDLLRLMRGLSNITVYGLHIASIELAIQWNQFTNVNAISTNDQILPLLVSAGIVLRAMITHYAMVAAEASAAGSEFIVPSDASIAARRGSPQPPWWMTMEEAAQQAARTWVPQPVAAYRRGRTRW</sequence>
<reference evidence="2 3" key="1">
    <citation type="submission" date="2024-01" db="EMBL/GenBank/DDBJ databases">
        <title>Complete genome of Cladobotryum mycophilum ATHUM6906.</title>
        <authorList>
            <person name="Christinaki A.C."/>
            <person name="Myridakis A.I."/>
            <person name="Kouvelis V.N."/>
        </authorList>
    </citation>
    <scope>NUCLEOTIDE SEQUENCE [LARGE SCALE GENOMIC DNA]</scope>
    <source>
        <strain evidence="2 3">ATHUM6906</strain>
    </source>
</reference>
<dbReference type="EMBL" id="JAVFKD010000004">
    <property type="protein sequence ID" value="KAK5994870.1"/>
    <property type="molecule type" value="Genomic_DNA"/>
</dbReference>
<organism evidence="2 3">
    <name type="scientific">Cladobotryum mycophilum</name>
    <dbReference type="NCBI Taxonomy" id="491253"/>
    <lineage>
        <taxon>Eukaryota</taxon>
        <taxon>Fungi</taxon>
        <taxon>Dikarya</taxon>
        <taxon>Ascomycota</taxon>
        <taxon>Pezizomycotina</taxon>
        <taxon>Sordariomycetes</taxon>
        <taxon>Hypocreomycetidae</taxon>
        <taxon>Hypocreales</taxon>
        <taxon>Hypocreaceae</taxon>
        <taxon>Cladobotryum</taxon>
    </lineage>
</organism>
<comment type="caution">
    <text evidence="2">The sequence shown here is derived from an EMBL/GenBank/DDBJ whole genome shotgun (WGS) entry which is preliminary data.</text>
</comment>
<proteinExistence type="predicted"/>
<evidence type="ECO:0000313" key="3">
    <source>
        <dbReference type="Proteomes" id="UP001338125"/>
    </source>
</evidence>